<evidence type="ECO:0000313" key="2">
    <source>
        <dbReference type="EMBL" id="OLQ11146.1"/>
    </source>
</evidence>
<dbReference type="AlphaFoldDB" id="A0A1Q9EUN4"/>
<protein>
    <submittedName>
        <fullName evidence="2">Uncharacterized protein</fullName>
    </submittedName>
</protein>
<evidence type="ECO:0000313" key="3">
    <source>
        <dbReference type="Proteomes" id="UP000186817"/>
    </source>
</evidence>
<dbReference type="Proteomes" id="UP000186817">
    <property type="component" value="Unassembled WGS sequence"/>
</dbReference>
<dbReference type="EMBL" id="LSRX01000064">
    <property type="protein sequence ID" value="OLQ11146.1"/>
    <property type="molecule type" value="Genomic_DNA"/>
</dbReference>
<gene>
    <name evidence="2" type="ORF">AK812_SmicGene5031</name>
</gene>
<feature type="compositionally biased region" description="Polar residues" evidence="1">
    <location>
        <begin position="111"/>
        <end position="125"/>
    </location>
</feature>
<feature type="region of interest" description="Disordered" evidence="1">
    <location>
        <begin position="102"/>
        <end position="142"/>
    </location>
</feature>
<comment type="caution">
    <text evidence="2">The sequence shown here is derived from an EMBL/GenBank/DDBJ whole genome shotgun (WGS) entry which is preliminary data.</text>
</comment>
<proteinExistence type="predicted"/>
<organism evidence="2 3">
    <name type="scientific">Symbiodinium microadriaticum</name>
    <name type="common">Dinoflagellate</name>
    <name type="synonym">Zooxanthella microadriatica</name>
    <dbReference type="NCBI Taxonomy" id="2951"/>
    <lineage>
        <taxon>Eukaryota</taxon>
        <taxon>Sar</taxon>
        <taxon>Alveolata</taxon>
        <taxon>Dinophyceae</taxon>
        <taxon>Suessiales</taxon>
        <taxon>Symbiodiniaceae</taxon>
        <taxon>Symbiodinium</taxon>
    </lineage>
</organism>
<dbReference type="OrthoDB" id="10584374at2759"/>
<accession>A0A1Q9EUN4</accession>
<evidence type="ECO:0000256" key="1">
    <source>
        <dbReference type="SAM" id="MobiDB-lite"/>
    </source>
</evidence>
<name>A0A1Q9EUN4_SYMMI</name>
<reference evidence="2 3" key="1">
    <citation type="submission" date="2016-02" db="EMBL/GenBank/DDBJ databases">
        <title>Genome analysis of coral dinoflagellate symbionts highlights evolutionary adaptations to a symbiotic lifestyle.</title>
        <authorList>
            <person name="Aranda M."/>
            <person name="Li Y."/>
            <person name="Liew Y.J."/>
            <person name="Baumgarten S."/>
            <person name="Simakov O."/>
            <person name="Wilson M."/>
            <person name="Piel J."/>
            <person name="Ashoor H."/>
            <person name="Bougouffa S."/>
            <person name="Bajic V.B."/>
            <person name="Ryu T."/>
            <person name="Ravasi T."/>
            <person name="Bayer T."/>
            <person name="Micklem G."/>
            <person name="Kim H."/>
            <person name="Bhak J."/>
            <person name="Lajeunesse T.C."/>
            <person name="Voolstra C.R."/>
        </authorList>
    </citation>
    <scope>NUCLEOTIDE SEQUENCE [LARGE SCALE GENOMIC DNA]</scope>
    <source>
        <strain evidence="2 3">CCMP2467</strain>
    </source>
</reference>
<sequence length="142" mass="14882">MGGGVVYLFAFQRNYDMSPFGKEVDHGLVYCTLGDMHRENAGMARSSGSSVGKQPPSKAMFAPVSVGGLWRWPDGPPLPADVESAITATTVSLPPSVLSAVSLRSEPRRGSNVSACPSQAPSASGTGRRPAASTHEAPQRLR</sequence>
<keyword evidence="3" id="KW-1185">Reference proteome</keyword>